<accession>A0A4U6XG61</accession>
<evidence type="ECO:0000259" key="1">
    <source>
        <dbReference type="Pfam" id="PF14832"/>
    </source>
</evidence>
<evidence type="ECO:0000313" key="3">
    <source>
        <dbReference type="Proteomes" id="UP000310108"/>
    </source>
</evidence>
<dbReference type="AlphaFoldDB" id="A0A4U6XG61"/>
<feature type="domain" description="Tautomerase cis-CaaD-like" evidence="1">
    <location>
        <begin position="13"/>
        <end position="116"/>
    </location>
</feature>
<name>A0A4U6XG61_9PEZI</name>
<sequence length="118" mass="13409">MVMRQSVSLKPCSHSVGAFTAYEKRDLAEAVTKLYTEYDIPAFYVSVQFIALGAEDLWYGGVPHPKFTLVTIYHVAANVIKEPIETQKKFIEEVDDVLTPRMTKKGMGWEYLVFEGAR</sequence>
<keyword evidence="3" id="KW-1185">Reference proteome</keyword>
<gene>
    <name evidence="2" type="ORF">CTA1_1787</name>
</gene>
<dbReference type="Proteomes" id="UP000310108">
    <property type="component" value="Unassembled WGS sequence"/>
</dbReference>
<dbReference type="Gene3D" id="3.30.429.10">
    <property type="entry name" value="Macrophage Migration Inhibitory Factor"/>
    <property type="match status" value="1"/>
</dbReference>
<dbReference type="EMBL" id="PJEX01000126">
    <property type="protein sequence ID" value="TKW54681.1"/>
    <property type="molecule type" value="Genomic_DNA"/>
</dbReference>
<dbReference type="InterPro" id="IPR028116">
    <property type="entry name" value="Cis-CaaD-like"/>
</dbReference>
<evidence type="ECO:0000313" key="2">
    <source>
        <dbReference type="EMBL" id="TKW54681.1"/>
    </source>
</evidence>
<reference evidence="2 3" key="1">
    <citation type="journal article" date="2019" name="PLoS ONE">
        <title>Comparative genome analysis indicates high evolutionary potential of pathogenicity genes in Colletotrichum tanaceti.</title>
        <authorList>
            <person name="Lelwala R.V."/>
            <person name="Korhonen P.K."/>
            <person name="Young N.D."/>
            <person name="Scott J.B."/>
            <person name="Ades P.A."/>
            <person name="Gasser R.B."/>
            <person name="Taylor P.W.J."/>
        </authorList>
    </citation>
    <scope>NUCLEOTIDE SEQUENCE [LARGE SCALE GENOMIC DNA]</scope>
    <source>
        <strain evidence="2">BRIP57314</strain>
    </source>
</reference>
<protein>
    <recommendedName>
        <fullName evidence="1">Tautomerase cis-CaaD-like domain-containing protein</fullName>
    </recommendedName>
</protein>
<proteinExistence type="predicted"/>
<comment type="caution">
    <text evidence="2">The sequence shown here is derived from an EMBL/GenBank/DDBJ whole genome shotgun (WGS) entry which is preliminary data.</text>
</comment>
<dbReference type="Pfam" id="PF14832">
    <property type="entry name" value="Tautomerase_3"/>
    <property type="match status" value="1"/>
</dbReference>
<organism evidence="2 3">
    <name type="scientific">Colletotrichum tanaceti</name>
    <dbReference type="NCBI Taxonomy" id="1306861"/>
    <lineage>
        <taxon>Eukaryota</taxon>
        <taxon>Fungi</taxon>
        <taxon>Dikarya</taxon>
        <taxon>Ascomycota</taxon>
        <taxon>Pezizomycotina</taxon>
        <taxon>Sordariomycetes</taxon>
        <taxon>Hypocreomycetidae</taxon>
        <taxon>Glomerellales</taxon>
        <taxon>Glomerellaceae</taxon>
        <taxon>Colletotrichum</taxon>
        <taxon>Colletotrichum destructivum species complex</taxon>
    </lineage>
</organism>
<dbReference type="InterPro" id="IPR014347">
    <property type="entry name" value="Tautomerase/MIF_sf"/>
</dbReference>